<feature type="chain" id="PRO_5046851753" description="Secreted protein" evidence="1">
    <location>
        <begin position="29"/>
        <end position="119"/>
    </location>
</feature>
<organism evidence="2 3">
    <name type="scientific">Sphagnum jensenii</name>
    <dbReference type="NCBI Taxonomy" id="128206"/>
    <lineage>
        <taxon>Eukaryota</taxon>
        <taxon>Viridiplantae</taxon>
        <taxon>Streptophyta</taxon>
        <taxon>Embryophyta</taxon>
        <taxon>Bryophyta</taxon>
        <taxon>Sphagnophytina</taxon>
        <taxon>Sphagnopsida</taxon>
        <taxon>Sphagnales</taxon>
        <taxon>Sphagnaceae</taxon>
        <taxon>Sphagnum</taxon>
    </lineage>
</organism>
<feature type="signal peptide" evidence="1">
    <location>
        <begin position="1"/>
        <end position="28"/>
    </location>
</feature>
<gene>
    <name evidence="2" type="ORF">CSSPJE1EN2_LOCUS4614</name>
</gene>
<keyword evidence="3" id="KW-1185">Reference proteome</keyword>
<protein>
    <recommendedName>
        <fullName evidence="4">Secreted protein</fullName>
    </recommendedName>
</protein>
<evidence type="ECO:0008006" key="4">
    <source>
        <dbReference type="Google" id="ProtNLM"/>
    </source>
</evidence>
<keyword evidence="1" id="KW-0732">Signal</keyword>
<proteinExistence type="predicted"/>
<evidence type="ECO:0000256" key="1">
    <source>
        <dbReference type="SAM" id="SignalP"/>
    </source>
</evidence>
<evidence type="ECO:0000313" key="3">
    <source>
        <dbReference type="Proteomes" id="UP001497522"/>
    </source>
</evidence>
<name>A0ABP1AGG5_9BRYO</name>
<evidence type="ECO:0000313" key="2">
    <source>
        <dbReference type="EMBL" id="CAK9861619.1"/>
    </source>
</evidence>
<sequence length="119" mass="13306">MTHMGRQPSLRNHLVLLLVRLEICGKEGRNERQQLLLLRPSDKTTPGKQIDKQSRQHCSDICCNAIGVLLLDVRANNTILHLASHPLSVAFSMAQAKLCTGCLELELVQVASYNFTSRK</sequence>
<dbReference type="Proteomes" id="UP001497522">
    <property type="component" value="Chromosome 12"/>
</dbReference>
<accession>A0ABP1AGG5</accession>
<reference evidence="2" key="1">
    <citation type="submission" date="2024-03" db="EMBL/GenBank/DDBJ databases">
        <authorList>
            <consortium name="ELIXIR-Norway"/>
            <consortium name="Elixir Norway"/>
        </authorList>
    </citation>
    <scope>NUCLEOTIDE SEQUENCE</scope>
</reference>
<dbReference type="EMBL" id="OZ023713">
    <property type="protein sequence ID" value="CAK9861619.1"/>
    <property type="molecule type" value="Genomic_DNA"/>
</dbReference>